<proteinExistence type="predicted"/>
<sequence>MESATDGGHMARRQDRAWMEPLRAEARNALEGGRYASCDLPISAAGRRTGCDGSTKYTQAVASKGGGEGRRARRIGSWTGRRRVRRRVMNAMVPSYHRGPSKREMAQVITVCLTLWLSAWTWEVEKAAEVVMIATRRQYVQSRSNTTTTTTTSD</sequence>
<name>A0A9P5HAH2_9HYPO</name>
<comment type="caution">
    <text evidence="1">The sequence shown here is derived from an EMBL/GenBank/DDBJ whole genome shotgun (WGS) entry which is preliminary data.</text>
</comment>
<protein>
    <submittedName>
        <fullName evidence="1">Uncharacterized protein</fullName>
    </submittedName>
</protein>
<evidence type="ECO:0000313" key="2">
    <source>
        <dbReference type="Proteomes" id="UP000722485"/>
    </source>
</evidence>
<keyword evidence="2" id="KW-1185">Reference proteome</keyword>
<gene>
    <name evidence="1" type="ORF">G7Z17_g3628</name>
</gene>
<reference evidence="1" key="1">
    <citation type="submission" date="2020-03" db="EMBL/GenBank/DDBJ databases">
        <title>Draft Genome Sequence of Cylindrodendrum hubeiense.</title>
        <authorList>
            <person name="Buettner E."/>
            <person name="Kellner H."/>
        </authorList>
    </citation>
    <scope>NUCLEOTIDE SEQUENCE</scope>
    <source>
        <strain evidence="1">IHI 201604</strain>
    </source>
</reference>
<evidence type="ECO:0000313" key="1">
    <source>
        <dbReference type="EMBL" id="KAF7553473.1"/>
    </source>
</evidence>
<dbReference type="Proteomes" id="UP000722485">
    <property type="component" value="Unassembled WGS sequence"/>
</dbReference>
<organism evidence="1 2">
    <name type="scientific">Cylindrodendrum hubeiense</name>
    <dbReference type="NCBI Taxonomy" id="595255"/>
    <lineage>
        <taxon>Eukaryota</taxon>
        <taxon>Fungi</taxon>
        <taxon>Dikarya</taxon>
        <taxon>Ascomycota</taxon>
        <taxon>Pezizomycotina</taxon>
        <taxon>Sordariomycetes</taxon>
        <taxon>Hypocreomycetidae</taxon>
        <taxon>Hypocreales</taxon>
        <taxon>Nectriaceae</taxon>
        <taxon>Cylindrodendrum</taxon>
    </lineage>
</organism>
<dbReference type="AlphaFoldDB" id="A0A9P5HAH2"/>
<dbReference type="EMBL" id="JAANBB010000045">
    <property type="protein sequence ID" value="KAF7553473.1"/>
    <property type="molecule type" value="Genomic_DNA"/>
</dbReference>
<accession>A0A9P5HAH2</accession>